<dbReference type="Proteomes" id="UP001061302">
    <property type="component" value="Chromosome"/>
</dbReference>
<dbReference type="EMBL" id="CP106753">
    <property type="protein sequence ID" value="UXY16266.1"/>
    <property type="molecule type" value="Genomic_DNA"/>
</dbReference>
<evidence type="ECO:0000313" key="2">
    <source>
        <dbReference type="Proteomes" id="UP001061302"/>
    </source>
</evidence>
<proteinExistence type="predicted"/>
<keyword evidence="2" id="KW-1185">Reference proteome</keyword>
<sequence length="102" mass="11538">MIAPEPYLTAYLAVVHRAIIASRSLAHRNQRIFPRRREVAQIADLQDAIHVVVELLNDWARCDETALRADFLAAYDRKWAGSSACSLSLVKVLEEKLHEARG</sequence>
<name>A0ABY6DT65_9NEIS</name>
<organism evidence="1 2">
    <name type="scientific">Chitiniphilus purpureus</name>
    <dbReference type="NCBI Taxonomy" id="2981137"/>
    <lineage>
        <taxon>Bacteria</taxon>
        <taxon>Pseudomonadati</taxon>
        <taxon>Pseudomonadota</taxon>
        <taxon>Betaproteobacteria</taxon>
        <taxon>Neisseriales</taxon>
        <taxon>Chitinibacteraceae</taxon>
        <taxon>Chitiniphilus</taxon>
    </lineage>
</organism>
<reference evidence="1" key="1">
    <citation type="submission" date="2022-10" db="EMBL/GenBank/DDBJ databases">
        <title>Chitiniphilus purpureus sp. nov., a novel chitin-degrading bacterium isolated from crawfish pond sediment.</title>
        <authorList>
            <person name="Li K."/>
        </authorList>
    </citation>
    <scope>NUCLEOTIDE SEQUENCE</scope>
    <source>
        <strain evidence="1">CD1</strain>
    </source>
</reference>
<evidence type="ECO:0000313" key="1">
    <source>
        <dbReference type="EMBL" id="UXY16266.1"/>
    </source>
</evidence>
<dbReference type="RefSeq" id="WP_263125713.1">
    <property type="nucleotide sequence ID" value="NZ_CP106753.1"/>
</dbReference>
<gene>
    <name evidence="1" type="ORF">N8I74_04395</name>
</gene>
<protein>
    <submittedName>
        <fullName evidence="1">Uncharacterized protein</fullName>
    </submittedName>
</protein>
<accession>A0ABY6DT65</accession>